<feature type="domain" description="Importin N-terminal" evidence="2">
    <location>
        <begin position="28"/>
        <end position="100"/>
    </location>
</feature>
<dbReference type="PROSITE" id="PS50166">
    <property type="entry name" value="IMPORTIN_B_NT"/>
    <property type="match status" value="1"/>
</dbReference>
<dbReference type="GO" id="GO:0031267">
    <property type="term" value="F:small GTPase binding"/>
    <property type="evidence" value="ECO:0007669"/>
    <property type="project" value="InterPro"/>
</dbReference>
<dbReference type="EMBL" id="CAJZBQ010000011">
    <property type="protein sequence ID" value="CAG9313582.1"/>
    <property type="molecule type" value="Genomic_DNA"/>
</dbReference>
<comment type="caution">
    <text evidence="3">The sequence shown here is derived from an EMBL/GenBank/DDBJ whole genome shotgun (WGS) entry which is preliminary data.</text>
</comment>
<keyword evidence="4" id="KW-1185">Reference proteome</keyword>
<accession>A0AAU9IK01</accession>
<dbReference type="InterPro" id="IPR001494">
    <property type="entry name" value="Importin-beta_N"/>
</dbReference>
<dbReference type="Proteomes" id="UP001162131">
    <property type="component" value="Unassembled WGS sequence"/>
</dbReference>
<dbReference type="AlphaFoldDB" id="A0AAU9IK01"/>
<reference evidence="3" key="1">
    <citation type="submission" date="2021-09" db="EMBL/GenBank/DDBJ databases">
        <authorList>
            <consortium name="AG Swart"/>
            <person name="Singh M."/>
            <person name="Singh A."/>
            <person name="Seah K."/>
            <person name="Emmerich C."/>
        </authorList>
    </citation>
    <scope>NUCLEOTIDE SEQUENCE</scope>
    <source>
        <strain evidence="3">ATCC30299</strain>
    </source>
</reference>
<keyword evidence="1" id="KW-0175">Coiled coil</keyword>
<evidence type="ECO:0000256" key="1">
    <source>
        <dbReference type="SAM" id="Coils"/>
    </source>
</evidence>
<evidence type="ECO:0000313" key="4">
    <source>
        <dbReference type="Proteomes" id="UP001162131"/>
    </source>
</evidence>
<protein>
    <recommendedName>
        <fullName evidence="2">Importin N-terminal domain-containing protein</fullName>
    </recommendedName>
</protein>
<evidence type="ECO:0000313" key="3">
    <source>
        <dbReference type="EMBL" id="CAG9313582.1"/>
    </source>
</evidence>
<organism evidence="3 4">
    <name type="scientific">Blepharisma stoltei</name>
    <dbReference type="NCBI Taxonomy" id="1481888"/>
    <lineage>
        <taxon>Eukaryota</taxon>
        <taxon>Sar</taxon>
        <taxon>Alveolata</taxon>
        <taxon>Ciliophora</taxon>
        <taxon>Postciliodesmatophora</taxon>
        <taxon>Heterotrichea</taxon>
        <taxon>Heterotrichida</taxon>
        <taxon>Blepharismidae</taxon>
        <taxon>Blepharisma</taxon>
    </lineage>
</organism>
<dbReference type="SUPFAM" id="SSF48371">
    <property type="entry name" value="ARM repeat"/>
    <property type="match status" value="1"/>
</dbReference>
<proteinExistence type="predicted"/>
<evidence type="ECO:0000259" key="2">
    <source>
        <dbReference type="PROSITE" id="PS50166"/>
    </source>
</evidence>
<gene>
    <name evidence="3" type="ORF">BSTOLATCC_MIC9396</name>
</gene>
<dbReference type="InterPro" id="IPR016024">
    <property type="entry name" value="ARM-type_fold"/>
</dbReference>
<name>A0AAU9IK01_9CILI</name>
<dbReference type="GO" id="GO:0006886">
    <property type="term" value="P:intracellular protein transport"/>
    <property type="evidence" value="ECO:0007669"/>
    <property type="project" value="InterPro"/>
</dbReference>
<feature type="coiled-coil region" evidence="1">
    <location>
        <begin position="18"/>
        <end position="45"/>
    </location>
</feature>
<sequence>MESDLSSKIVALLQTTFSSKNSEEIKLAEAELNNLSQNQQDYLQALLYIITTSHPYLTDKIKNSASINLKKFVRQIIEGKAITPAMRESLARSIYNTITAPGIDPSIRSSLGYALVPIFGSDISDPESSTLASLLPSIGLSLNENNVASIYGALKSVKAIYSVFTENPILLPIFKQLLDPLLTVGYKALEALKVSVETSNEQNSLESCEILHEWASTITAVLEHFEITSRPSMAEIKDLTILAERFGNILNFVLPDSNLAQPSLICVATQIVHCKLNQTKSLILQSVNLILQFLLESKKKHMEDKGIEKVMSLVGAEAPDSPFLHMIFSIIEPLVRSLHMIVSHPKYDSLLQTEYISDIVNEVLLVLSKVAHDQRFSNFFLMNYKGIIIEILLPLLMSSSSDIDKFENTPEEFVSFSRDICETQESDMYKASAAIFLEKLAEKVDGTLSFTVNFLSHLIDMTITRSNPDSDIYLSDFQHTYFLKASEEARIETSLYAFCVLSYGISKRHDLLKAIELVIGSHFLVFSLATEGLIQNRFCMLVHYFAEVIFYSSPESYNGLVTILLKFCNPNTSPKAVTLQASETLSYMLQEESILIRLEALIPNIITTFIYLIPLQQNKGFFEAMQEIITGNTDAVFPHLDRLIPALVCKIQSEMQHKSESKKKKKSSIIVVKCWNIIRIIAEAKEMSVENVMELEYALLPLFNYMQNPADIDFEDDIILFEVSLIRKCQAVSQVGWVLLNQLNLVQEKYEGTFIQLFPILNCYLFYGREHFAENPQLIKKVIDMCKVCMFSSYKGKINEATNAEGALLIQQVLQMYPGMVDSYLFDIISTTLVRLNSDVNHSFFKARLLGVILSSFTYNCQLTFQILTSSANTAGETNLDYIITQILLKPEIFSHQYDRKIAALGLSTIITQEVLPQEINKKISEIFKALIEILSLSQKKSPFVQKKDDMMVEDGKSGDSSDDDLDSNIRNKIFSDIGTEEMEALLALTTYISPVLAIDEYENFRGLIKNFAQNSPLGLKSMLEKLSKIQVEELTNVLQCKKVQLTGFSLATADVRRIVKPRKHQINNP</sequence>